<name>A0A0F9SR97_9ZZZZ</name>
<gene>
    <name evidence="2" type="ORF">LCGC14_0441410</name>
</gene>
<organism evidence="2">
    <name type="scientific">marine sediment metagenome</name>
    <dbReference type="NCBI Taxonomy" id="412755"/>
    <lineage>
        <taxon>unclassified sequences</taxon>
        <taxon>metagenomes</taxon>
        <taxon>ecological metagenomes</taxon>
    </lineage>
</organism>
<evidence type="ECO:0000256" key="1">
    <source>
        <dbReference type="SAM" id="Phobius"/>
    </source>
</evidence>
<keyword evidence="1" id="KW-0472">Membrane</keyword>
<dbReference type="EMBL" id="LAZR01000427">
    <property type="protein sequence ID" value="KKN69414.1"/>
    <property type="molecule type" value="Genomic_DNA"/>
</dbReference>
<dbReference type="AlphaFoldDB" id="A0A0F9SR97"/>
<comment type="caution">
    <text evidence="2">The sequence shown here is derived from an EMBL/GenBank/DDBJ whole genome shotgun (WGS) entry which is preliminary data.</text>
</comment>
<protein>
    <submittedName>
        <fullName evidence="2">Uncharacterized protein</fullName>
    </submittedName>
</protein>
<reference evidence="2" key="1">
    <citation type="journal article" date="2015" name="Nature">
        <title>Complex archaea that bridge the gap between prokaryotes and eukaryotes.</title>
        <authorList>
            <person name="Spang A."/>
            <person name="Saw J.H."/>
            <person name="Jorgensen S.L."/>
            <person name="Zaremba-Niedzwiedzka K."/>
            <person name="Martijn J."/>
            <person name="Lind A.E."/>
            <person name="van Eijk R."/>
            <person name="Schleper C."/>
            <person name="Guy L."/>
            <person name="Ettema T.J."/>
        </authorList>
    </citation>
    <scope>NUCLEOTIDE SEQUENCE</scope>
</reference>
<keyword evidence="1" id="KW-0812">Transmembrane</keyword>
<proteinExistence type="predicted"/>
<evidence type="ECO:0000313" key="2">
    <source>
        <dbReference type="EMBL" id="KKN69414.1"/>
    </source>
</evidence>
<keyword evidence="1" id="KW-1133">Transmembrane helix</keyword>
<feature type="transmembrane region" description="Helical" evidence="1">
    <location>
        <begin position="12"/>
        <end position="31"/>
    </location>
</feature>
<accession>A0A0F9SR97</accession>
<sequence>MIDLAIDNAAKLIGGLIVLGALIIGLAFLLGRIIRQGGGSE</sequence>